<dbReference type="Pfam" id="PF19289">
    <property type="entry name" value="PmbA_TldD_3rd"/>
    <property type="match status" value="1"/>
</dbReference>
<comment type="similarity">
    <text evidence="1">Belongs to the peptidase U62 family.</text>
</comment>
<dbReference type="GO" id="GO:0008237">
    <property type="term" value="F:metallopeptidase activity"/>
    <property type="evidence" value="ECO:0007669"/>
    <property type="project" value="InterPro"/>
</dbReference>
<dbReference type="InterPro" id="IPR045570">
    <property type="entry name" value="Metalloprtase-TldD/E_cen_dom"/>
</dbReference>
<protein>
    <submittedName>
        <fullName evidence="5">TldD/PmbA family protein</fullName>
    </submittedName>
</protein>
<dbReference type="OrthoDB" id="9803618at2"/>
<dbReference type="PANTHER" id="PTHR43421">
    <property type="entry name" value="METALLOPROTEASE PMBA"/>
    <property type="match status" value="1"/>
</dbReference>
<dbReference type="EMBL" id="QWET01000007">
    <property type="protein sequence ID" value="RIH64996.1"/>
    <property type="molecule type" value="Genomic_DNA"/>
</dbReference>
<dbReference type="AlphaFoldDB" id="A0A399D0L2"/>
<dbReference type="InterPro" id="IPR036059">
    <property type="entry name" value="TldD/PmbA_sf"/>
</dbReference>
<dbReference type="Proteomes" id="UP000266441">
    <property type="component" value="Unassembled WGS sequence"/>
</dbReference>
<dbReference type="InterPro" id="IPR002510">
    <property type="entry name" value="Metalloprtase-TldD/E_N"/>
</dbReference>
<evidence type="ECO:0000256" key="1">
    <source>
        <dbReference type="ARBA" id="ARBA00005836"/>
    </source>
</evidence>
<organism evidence="5 6">
    <name type="scientific">Mariniphaga sediminis</name>
    <dbReference type="NCBI Taxonomy" id="1628158"/>
    <lineage>
        <taxon>Bacteria</taxon>
        <taxon>Pseudomonadati</taxon>
        <taxon>Bacteroidota</taxon>
        <taxon>Bacteroidia</taxon>
        <taxon>Marinilabiliales</taxon>
        <taxon>Prolixibacteraceae</taxon>
        <taxon>Mariniphaga</taxon>
    </lineage>
</organism>
<dbReference type="Pfam" id="PF19290">
    <property type="entry name" value="PmbA_TldD_2nd"/>
    <property type="match status" value="1"/>
</dbReference>
<feature type="domain" description="Metalloprotease TldD/E C-terminal" evidence="3">
    <location>
        <begin position="231"/>
        <end position="437"/>
    </location>
</feature>
<evidence type="ECO:0000313" key="6">
    <source>
        <dbReference type="Proteomes" id="UP000266441"/>
    </source>
</evidence>
<dbReference type="Pfam" id="PF01523">
    <property type="entry name" value="PmbA_TldD_1st"/>
    <property type="match status" value="1"/>
</dbReference>
<proteinExistence type="inferred from homology"/>
<feature type="domain" description="Metalloprotease TldD/E central" evidence="4">
    <location>
        <begin position="122"/>
        <end position="223"/>
    </location>
</feature>
<gene>
    <name evidence="5" type="ORF">D1164_10415</name>
</gene>
<dbReference type="SUPFAM" id="SSF111283">
    <property type="entry name" value="Putative modulator of DNA gyrase, PmbA/TldD"/>
    <property type="match status" value="1"/>
</dbReference>
<reference evidence="5 6" key="1">
    <citation type="journal article" date="2015" name="Int. J. Syst. Evol. Microbiol.">
        <title>Mariniphaga sediminis sp. nov., isolated from coastal sediment.</title>
        <authorList>
            <person name="Wang F.Q."/>
            <person name="Shen Q.Y."/>
            <person name="Chen G.J."/>
            <person name="Du Z.J."/>
        </authorList>
    </citation>
    <scope>NUCLEOTIDE SEQUENCE [LARGE SCALE GENOMIC DNA]</scope>
    <source>
        <strain evidence="5 6">SY21</strain>
    </source>
</reference>
<evidence type="ECO:0000259" key="2">
    <source>
        <dbReference type="Pfam" id="PF01523"/>
    </source>
</evidence>
<evidence type="ECO:0000313" key="5">
    <source>
        <dbReference type="EMBL" id="RIH64996.1"/>
    </source>
</evidence>
<dbReference type="PANTHER" id="PTHR43421:SF1">
    <property type="entry name" value="METALLOPROTEASE PMBA"/>
    <property type="match status" value="1"/>
</dbReference>
<name>A0A399D0L2_9BACT</name>
<comment type="caution">
    <text evidence="5">The sequence shown here is derived from an EMBL/GenBank/DDBJ whole genome shotgun (WGS) entry which is preliminary data.</text>
</comment>
<accession>A0A399D0L2</accession>
<keyword evidence="6" id="KW-1185">Reference proteome</keyword>
<dbReference type="GO" id="GO:0005829">
    <property type="term" value="C:cytosol"/>
    <property type="evidence" value="ECO:0007669"/>
    <property type="project" value="TreeGrafter"/>
</dbReference>
<dbReference type="RefSeq" id="WP_119349921.1">
    <property type="nucleotide sequence ID" value="NZ_QWET01000007.1"/>
</dbReference>
<dbReference type="InterPro" id="IPR047657">
    <property type="entry name" value="PmbA"/>
</dbReference>
<evidence type="ECO:0000259" key="4">
    <source>
        <dbReference type="Pfam" id="PF19290"/>
    </source>
</evidence>
<dbReference type="InterPro" id="IPR045569">
    <property type="entry name" value="Metalloprtase-TldD/E_C"/>
</dbReference>
<evidence type="ECO:0000259" key="3">
    <source>
        <dbReference type="Pfam" id="PF19289"/>
    </source>
</evidence>
<dbReference type="GO" id="GO:0006508">
    <property type="term" value="P:proteolysis"/>
    <property type="evidence" value="ECO:0007669"/>
    <property type="project" value="InterPro"/>
</dbReference>
<sequence>MTKQEKYNLAKWAISHALENGAQQVSVSISNSRSSSVEVREEKIDKLEQAIQSNLSIQLFVDKKYSSHSTNRLKKEELAGFIEEAIAGTRYLSEDEFRTLPDPELYYKGNGQDLKTLDTGFDTYDPQRKIDLAFQAEKEVRGKDERIISVSASYYDGMNERVMVTSNGFEGDMANSYYGLHAQVSVKGGDARPEASWSENAIFYEKLKKAGIGQKALERALKKIGQEKVESGKMDMIVENRMISRLFGPLISALNGSAIQQKNSFLVDRLGEKVFSEKLTVTDDPFIIFGRGSRLFDGEGLATKKRLVFENGVVRNYYIDTYYGKKLKMEPTGGSNTNLVFKTGGKDLDGLVSTVEKGILVTGFNGGNCNGSTGDFSYGIEGFFIEKGQLKQPVSEMNITGNMKELWSNIGEIGNDVNENSSWLTPSVLFSGVDFSGA</sequence>
<dbReference type="InterPro" id="IPR035068">
    <property type="entry name" value="TldD/PmbA_N"/>
</dbReference>
<dbReference type="Gene3D" id="3.30.2290.10">
    <property type="entry name" value="PmbA/TldD superfamily"/>
    <property type="match status" value="1"/>
</dbReference>
<feature type="domain" description="Metalloprotease TldD/E N-terminal" evidence="2">
    <location>
        <begin position="26"/>
        <end position="87"/>
    </location>
</feature>